<dbReference type="PANTHER" id="PTHR11474">
    <property type="entry name" value="TYROSINASE FAMILY MEMBER"/>
    <property type="match status" value="1"/>
</dbReference>
<evidence type="ECO:0000259" key="3">
    <source>
        <dbReference type="PROSITE" id="PS00498"/>
    </source>
</evidence>
<dbReference type="InterPro" id="IPR002227">
    <property type="entry name" value="Tyrosinase_Cu-bd"/>
</dbReference>
<dbReference type="SUPFAM" id="SSF48056">
    <property type="entry name" value="Di-copper centre-containing domain"/>
    <property type="match status" value="1"/>
</dbReference>
<keyword evidence="2" id="KW-0186">Copper</keyword>
<sequence length="82" mass="9653">MVMSVSLNISKSRFIQNITTGDTPNYYQQENNLDILHDGVHDWVGGDMSHVAFAAYDPLFLMHHAFIDYIWEQFRRQQSSFR</sequence>
<reference evidence="4" key="2">
    <citation type="submission" date="2020-11" db="EMBL/GenBank/DDBJ databases">
        <authorList>
            <person name="McCartney M.A."/>
            <person name="Auch B."/>
            <person name="Kono T."/>
            <person name="Mallez S."/>
            <person name="Becker A."/>
            <person name="Gohl D.M."/>
            <person name="Silverstein K.A.T."/>
            <person name="Koren S."/>
            <person name="Bechman K.B."/>
            <person name="Herman A."/>
            <person name="Abrahante J.E."/>
            <person name="Garbe J."/>
        </authorList>
    </citation>
    <scope>NUCLEOTIDE SEQUENCE</scope>
    <source>
        <strain evidence="4">Duluth1</strain>
        <tissue evidence="4">Whole animal</tissue>
    </source>
</reference>
<protein>
    <recommendedName>
        <fullName evidence="3">Tyrosinase copper-binding domain-containing protein</fullName>
    </recommendedName>
</protein>
<dbReference type="Proteomes" id="UP000828390">
    <property type="component" value="Unassembled WGS sequence"/>
</dbReference>
<keyword evidence="1" id="KW-0479">Metal-binding</keyword>
<evidence type="ECO:0000256" key="2">
    <source>
        <dbReference type="ARBA" id="ARBA00023008"/>
    </source>
</evidence>
<dbReference type="Gene3D" id="1.10.1280.10">
    <property type="entry name" value="Di-copper center containing domain from catechol oxidase"/>
    <property type="match status" value="1"/>
</dbReference>
<dbReference type="Pfam" id="PF00264">
    <property type="entry name" value="Tyrosinase"/>
    <property type="match status" value="1"/>
</dbReference>
<dbReference type="PROSITE" id="PS00498">
    <property type="entry name" value="TYROSINASE_2"/>
    <property type="match status" value="1"/>
</dbReference>
<dbReference type="GO" id="GO:0046872">
    <property type="term" value="F:metal ion binding"/>
    <property type="evidence" value="ECO:0007669"/>
    <property type="project" value="UniProtKB-KW"/>
</dbReference>
<gene>
    <name evidence="4" type="ORF">DPMN_101720</name>
</gene>
<evidence type="ECO:0000313" key="4">
    <source>
        <dbReference type="EMBL" id="KAH3859074.1"/>
    </source>
</evidence>
<dbReference type="EMBL" id="JAIWYP010000003">
    <property type="protein sequence ID" value="KAH3859074.1"/>
    <property type="molecule type" value="Genomic_DNA"/>
</dbReference>
<dbReference type="AlphaFoldDB" id="A0A9D4LJW5"/>
<name>A0A9D4LJW5_DREPO</name>
<keyword evidence="5" id="KW-1185">Reference proteome</keyword>
<proteinExistence type="predicted"/>
<feature type="domain" description="Tyrosinase copper-binding" evidence="3">
    <location>
        <begin position="57"/>
        <end position="68"/>
    </location>
</feature>
<organism evidence="4 5">
    <name type="scientific">Dreissena polymorpha</name>
    <name type="common">Zebra mussel</name>
    <name type="synonym">Mytilus polymorpha</name>
    <dbReference type="NCBI Taxonomy" id="45954"/>
    <lineage>
        <taxon>Eukaryota</taxon>
        <taxon>Metazoa</taxon>
        <taxon>Spiralia</taxon>
        <taxon>Lophotrochozoa</taxon>
        <taxon>Mollusca</taxon>
        <taxon>Bivalvia</taxon>
        <taxon>Autobranchia</taxon>
        <taxon>Heteroconchia</taxon>
        <taxon>Euheterodonta</taxon>
        <taxon>Imparidentia</taxon>
        <taxon>Neoheterodontei</taxon>
        <taxon>Myida</taxon>
        <taxon>Dreissenoidea</taxon>
        <taxon>Dreissenidae</taxon>
        <taxon>Dreissena</taxon>
    </lineage>
</organism>
<evidence type="ECO:0000313" key="5">
    <source>
        <dbReference type="Proteomes" id="UP000828390"/>
    </source>
</evidence>
<dbReference type="PANTHER" id="PTHR11474:SF126">
    <property type="entry name" value="TYROSINASE-LIKE PROTEIN TYR-1-RELATED"/>
    <property type="match status" value="1"/>
</dbReference>
<comment type="caution">
    <text evidence="4">The sequence shown here is derived from an EMBL/GenBank/DDBJ whole genome shotgun (WGS) entry which is preliminary data.</text>
</comment>
<dbReference type="InterPro" id="IPR050316">
    <property type="entry name" value="Tyrosinase/Hemocyanin"/>
</dbReference>
<dbReference type="InterPro" id="IPR008922">
    <property type="entry name" value="Di-copper_centre_dom_sf"/>
</dbReference>
<evidence type="ECO:0000256" key="1">
    <source>
        <dbReference type="ARBA" id="ARBA00022723"/>
    </source>
</evidence>
<reference evidence="4" key="1">
    <citation type="journal article" date="2019" name="bioRxiv">
        <title>The Genome of the Zebra Mussel, Dreissena polymorpha: A Resource for Invasive Species Research.</title>
        <authorList>
            <person name="McCartney M.A."/>
            <person name="Auch B."/>
            <person name="Kono T."/>
            <person name="Mallez S."/>
            <person name="Zhang Y."/>
            <person name="Obille A."/>
            <person name="Becker A."/>
            <person name="Abrahante J.E."/>
            <person name="Garbe J."/>
            <person name="Badalamenti J.P."/>
            <person name="Herman A."/>
            <person name="Mangelson H."/>
            <person name="Liachko I."/>
            <person name="Sullivan S."/>
            <person name="Sone E.D."/>
            <person name="Koren S."/>
            <person name="Silverstein K.A.T."/>
            <person name="Beckman K.B."/>
            <person name="Gohl D.M."/>
        </authorList>
    </citation>
    <scope>NUCLEOTIDE SEQUENCE</scope>
    <source>
        <strain evidence="4">Duluth1</strain>
        <tissue evidence="4">Whole animal</tissue>
    </source>
</reference>
<dbReference type="GO" id="GO:0016491">
    <property type="term" value="F:oxidoreductase activity"/>
    <property type="evidence" value="ECO:0007669"/>
    <property type="project" value="InterPro"/>
</dbReference>
<dbReference type="PRINTS" id="PR00092">
    <property type="entry name" value="TYROSINASE"/>
</dbReference>
<accession>A0A9D4LJW5</accession>